<comment type="caution">
    <text evidence="1">The sequence shown here is derived from an EMBL/GenBank/DDBJ whole genome shotgun (WGS) entry which is preliminary data.</text>
</comment>
<name>A0ABV9B1W9_9ACTN</name>
<accession>A0ABV9B1W9</accession>
<gene>
    <name evidence="1" type="ORF">ACFPIH_37695</name>
</gene>
<sequence>MHARLSELAGRTEADELMLAPAANDRADRIRAIELVTAPAPLHAP</sequence>
<keyword evidence="2" id="KW-1185">Reference proteome</keyword>
<dbReference type="Proteomes" id="UP001595839">
    <property type="component" value="Unassembled WGS sequence"/>
</dbReference>
<organism evidence="1 2">
    <name type="scientific">Streptomyces vulcanius</name>
    <dbReference type="NCBI Taxonomy" id="1441876"/>
    <lineage>
        <taxon>Bacteria</taxon>
        <taxon>Bacillati</taxon>
        <taxon>Actinomycetota</taxon>
        <taxon>Actinomycetes</taxon>
        <taxon>Kitasatosporales</taxon>
        <taxon>Streptomycetaceae</taxon>
        <taxon>Streptomyces</taxon>
    </lineage>
</organism>
<proteinExistence type="predicted"/>
<evidence type="ECO:0000313" key="2">
    <source>
        <dbReference type="Proteomes" id="UP001595839"/>
    </source>
</evidence>
<dbReference type="EMBL" id="JBHSFK010000031">
    <property type="protein sequence ID" value="MFC4505152.1"/>
    <property type="molecule type" value="Genomic_DNA"/>
</dbReference>
<dbReference type="RefSeq" id="WP_381169125.1">
    <property type="nucleotide sequence ID" value="NZ_JBHSFK010000031.1"/>
</dbReference>
<reference evidence="2" key="1">
    <citation type="journal article" date="2019" name="Int. J. Syst. Evol. Microbiol.">
        <title>The Global Catalogue of Microorganisms (GCM) 10K type strain sequencing project: providing services to taxonomists for standard genome sequencing and annotation.</title>
        <authorList>
            <consortium name="The Broad Institute Genomics Platform"/>
            <consortium name="The Broad Institute Genome Sequencing Center for Infectious Disease"/>
            <person name="Wu L."/>
            <person name="Ma J."/>
        </authorList>
    </citation>
    <scope>NUCLEOTIDE SEQUENCE [LARGE SCALE GENOMIC DNA]</scope>
    <source>
        <strain evidence="2">CGMCC 4.7177</strain>
    </source>
</reference>
<protein>
    <submittedName>
        <fullName evidence="1">Uncharacterized protein</fullName>
    </submittedName>
</protein>
<evidence type="ECO:0000313" key="1">
    <source>
        <dbReference type="EMBL" id="MFC4505152.1"/>
    </source>
</evidence>